<dbReference type="EMBL" id="LAZR01056372">
    <property type="protein sequence ID" value="KKK74325.1"/>
    <property type="molecule type" value="Genomic_DNA"/>
</dbReference>
<name>A0A0F8YKS2_9ZZZZ</name>
<protein>
    <submittedName>
        <fullName evidence="1">Uncharacterized protein</fullName>
    </submittedName>
</protein>
<sequence>PDLGFIAKVEQYFGKGTVKVL</sequence>
<proteinExistence type="predicted"/>
<accession>A0A0F8YKS2</accession>
<dbReference type="AlphaFoldDB" id="A0A0F8YKS2"/>
<comment type="caution">
    <text evidence="1">The sequence shown here is derived from an EMBL/GenBank/DDBJ whole genome shotgun (WGS) entry which is preliminary data.</text>
</comment>
<organism evidence="1">
    <name type="scientific">marine sediment metagenome</name>
    <dbReference type="NCBI Taxonomy" id="412755"/>
    <lineage>
        <taxon>unclassified sequences</taxon>
        <taxon>metagenomes</taxon>
        <taxon>ecological metagenomes</taxon>
    </lineage>
</organism>
<gene>
    <name evidence="1" type="ORF">LCGC14_2884880</name>
</gene>
<reference evidence="1" key="1">
    <citation type="journal article" date="2015" name="Nature">
        <title>Complex archaea that bridge the gap between prokaryotes and eukaryotes.</title>
        <authorList>
            <person name="Spang A."/>
            <person name="Saw J.H."/>
            <person name="Jorgensen S.L."/>
            <person name="Zaremba-Niedzwiedzka K."/>
            <person name="Martijn J."/>
            <person name="Lind A.E."/>
            <person name="van Eijk R."/>
            <person name="Schleper C."/>
            <person name="Guy L."/>
            <person name="Ettema T.J."/>
        </authorList>
    </citation>
    <scope>NUCLEOTIDE SEQUENCE</scope>
</reference>
<evidence type="ECO:0000313" key="1">
    <source>
        <dbReference type="EMBL" id="KKK74325.1"/>
    </source>
</evidence>
<feature type="non-terminal residue" evidence="1">
    <location>
        <position position="1"/>
    </location>
</feature>